<dbReference type="eggNOG" id="COG0534">
    <property type="taxonomic scope" value="Bacteria"/>
</dbReference>
<comment type="caution">
    <text evidence="11">The sequence shown here is derived from an EMBL/GenBank/DDBJ whole genome shotgun (WGS) entry which is preliminary data.</text>
</comment>
<reference evidence="11 12" key="1">
    <citation type="submission" date="2014-06" db="EMBL/GenBank/DDBJ databases">
        <title>Whole Genome Sequences of Three Symbiotic Endozoicomonas Bacteria.</title>
        <authorList>
            <person name="Neave M.J."/>
            <person name="Apprill A."/>
            <person name="Voolstra C.R."/>
        </authorList>
    </citation>
    <scope>NUCLEOTIDE SEQUENCE [LARGE SCALE GENOMIC DNA]</scope>
    <source>
        <strain evidence="11 12">DSM 25634</strain>
    </source>
</reference>
<name>A0A081NDG9_9GAMM</name>
<feature type="transmembrane region" description="Helical" evidence="10">
    <location>
        <begin position="58"/>
        <end position="85"/>
    </location>
</feature>
<dbReference type="InterPro" id="IPR050222">
    <property type="entry name" value="MATE_MdtK"/>
</dbReference>
<evidence type="ECO:0000256" key="1">
    <source>
        <dbReference type="ARBA" id="ARBA00004429"/>
    </source>
</evidence>
<evidence type="ECO:0000313" key="11">
    <source>
        <dbReference type="EMBL" id="KEQ16492.1"/>
    </source>
</evidence>
<evidence type="ECO:0000256" key="4">
    <source>
        <dbReference type="ARBA" id="ARBA00022475"/>
    </source>
</evidence>
<dbReference type="PANTHER" id="PTHR43298">
    <property type="entry name" value="MULTIDRUG RESISTANCE PROTEIN NORM-RELATED"/>
    <property type="match status" value="1"/>
</dbReference>
<feature type="transmembrane region" description="Helical" evidence="10">
    <location>
        <begin position="195"/>
        <end position="217"/>
    </location>
</feature>
<feature type="transmembrane region" description="Helical" evidence="10">
    <location>
        <begin position="324"/>
        <end position="343"/>
    </location>
</feature>
<dbReference type="STRING" id="1137799.GZ78_21810"/>
<evidence type="ECO:0000256" key="7">
    <source>
        <dbReference type="ARBA" id="ARBA00023065"/>
    </source>
</evidence>
<feature type="transmembrane region" description="Helical" evidence="10">
    <location>
        <begin position="355"/>
        <end position="373"/>
    </location>
</feature>
<evidence type="ECO:0000256" key="5">
    <source>
        <dbReference type="ARBA" id="ARBA00022692"/>
    </source>
</evidence>
<dbReference type="GO" id="GO:0006811">
    <property type="term" value="P:monoatomic ion transport"/>
    <property type="evidence" value="ECO:0007669"/>
    <property type="project" value="UniProtKB-KW"/>
</dbReference>
<proteinExistence type="predicted"/>
<dbReference type="EMBL" id="JOKH01000005">
    <property type="protein sequence ID" value="KEQ16492.1"/>
    <property type="molecule type" value="Genomic_DNA"/>
</dbReference>
<keyword evidence="12" id="KW-1185">Reference proteome</keyword>
<keyword evidence="2" id="KW-0813">Transport</keyword>
<gene>
    <name evidence="11" type="ORF">GZ78_21810</name>
</gene>
<keyword evidence="5 10" id="KW-0812">Transmembrane</keyword>
<keyword evidence="7" id="KW-0406">Ion transport</keyword>
<keyword evidence="8 10" id="KW-0472">Membrane</keyword>
<protein>
    <recommendedName>
        <fullName evidence="9">Multidrug-efflux transporter</fullName>
    </recommendedName>
</protein>
<feature type="transmembrane region" description="Helical" evidence="10">
    <location>
        <begin position="18"/>
        <end position="38"/>
    </location>
</feature>
<evidence type="ECO:0000256" key="8">
    <source>
        <dbReference type="ARBA" id="ARBA00023136"/>
    </source>
</evidence>
<dbReference type="NCBIfam" id="TIGR00797">
    <property type="entry name" value="matE"/>
    <property type="match status" value="1"/>
</dbReference>
<dbReference type="RefSeq" id="WP_034840080.1">
    <property type="nucleotide sequence ID" value="NZ_JOKH01000005.1"/>
</dbReference>
<dbReference type="InterPro" id="IPR048279">
    <property type="entry name" value="MdtK-like"/>
</dbReference>
<dbReference type="Pfam" id="PF01554">
    <property type="entry name" value="MatE"/>
    <property type="match status" value="2"/>
</dbReference>
<dbReference type="CDD" id="cd13131">
    <property type="entry name" value="MATE_NorM_like"/>
    <property type="match status" value="1"/>
</dbReference>
<dbReference type="GO" id="GO:0042910">
    <property type="term" value="F:xenobiotic transmembrane transporter activity"/>
    <property type="evidence" value="ECO:0007669"/>
    <property type="project" value="InterPro"/>
</dbReference>
<accession>A0A081NDG9</accession>
<feature type="transmembrane region" description="Helical" evidence="10">
    <location>
        <begin position="97"/>
        <end position="115"/>
    </location>
</feature>
<keyword evidence="6 10" id="KW-1133">Transmembrane helix</keyword>
<feature type="transmembrane region" description="Helical" evidence="10">
    <location>
        <begin position="135"/>
        <end position="154"/>
    </location>
</feature>
<organism evidence="11 12">
    <name type="scientific">Endozoicomonas numazuensis</name>
    <dbReference type="NCBI Taxonomy" id="1137799"/>
    <lineage>
        <taxon>Bacteria</taxon>
        <taxon>Pseudomonadati</taxon>
        <taxon>Pseudomonadota</taxon>
        <taxon>Gammaproteobacteria</taxon>
        <taxon>Oceanospirillales</taxon>
        <taxon>Endozoicomonadaceae</taxon>
        <taxon>Endozoicomonas</taxon>
    </lineage>
</organism>
<evidence type="ECO:0000256" key="3">
    <source>
        <dbReference type="ARBA" id="ARBA00022449"/>
    </source>
</evidence>
<dbReference type="PIRSF" id="PIRSF006603">
    <property type="entry name" value="DinF"/>
    <property type="match status" value="1"/>
</dbReference>
<dbReference type="PANTHER" id="PTHR43298:SF2">
    <property type="entry name" value="FMN_FAD EXPORTER YEEO-RELATED"/>
    <property type="match status" value="1"/>
</dbReference>
<dbReference type="OrthoDB" id="9780160at2"/>
<evidence type="ECO:0000313" key="12">
    <source>
        <dbReference type="Proteomes" id="UP000028073"/>
    </source>
</evidence>
<evidence type="ECO:0000256" key="2">
    <source>
        <dbReference type="ARBA" id="ARBA00022448"/>
    </source>
</evidence>
<comment type="subcellular location">
    <subcellularLocation>
        <location evidence="1">Cell inner membrane</location>
        <topology evidence="1">Multi-pass membrane protein</topology>
    </subcellularLocation>
</comment>
<dbReference type="AlphaFoldDB" id="A0A081NDG9"/>
<feature type="transmembrane region" description="Helical" evidence="10">
    <location>
        <begin position="247"/>
        <end position="270"/>
    </location>
</feature>
<keyword evidence="4" id="KW-1003">Cell membrane</keyword>
<dbReference type="InterPro" id="IPR002528">
    <property type="entry name" value="MATE_fam"/>
</dbReference>
<evidence type="ECO:0000256" key="9">
    <source>
        <dbReference type="ARBA" id="ARBA00031636"/>
    </source>
</evidence>
<feature type="transmembrane region" description="Helical" evidence="10">
    <location>
        <begin position="166"/>
        <end position="189"/>
    </location>
</feature>
<dbReference type="GO" id="GO:0015297">
    <property type="term" value="F:antiporter activity"/>
    <property type="evidence" value="ECO:0007669"/>
    <property type="project" value="UniProtKB-KW"/>
</dbReference>
<feature type="transmembrane region" description="Helical" evidence="10">
    <location>
        <begin position="426"/>
        <end position="445"/>
    </location>
</feature>
<dbReference type="GO" id="GO:0005886">
    <property type="term" value="C:plasma membrane"/>
    <property type="evidence" value="ECO:0007669"/>
    <property type="project" value="UniProtKB-SubCell"/>
</dbReference>
<dbReference type="Proteomes" id="UP000028073">
    <property type="component" value="Unassembled WGS sequence"/>
</dbReference>
<keyword evidence="3" id="KW-0050">Antiport</keyword>
<evidence type="ECO:0000256" key="10">
    <source>
        <dbReference type="SAM" id="Phobius"/>
    </source>
</evidence>
<feature type="transmembrane region" description="Helical" evidence="10">
    <location>
        <begin position="282"/>
        <end position="303"/>
    </location>
</feature>
<evidence type="ECO:0000256" key="6">
    <source>
        <dbReference type="ARBA" id="ARBA00022989"/>
    </source>
</evidence>
<feature type="transmembrane region" description="Helical" evidence="10">
    <location>
        <begin position="394"/>
        <end position="414"/>
    </location>
</feature>
<sequence length="468" mass="50664">MTTTPPLYQRYFKELRELIYLSGPILGAQLATTGMGFVDTSMSGQYSAEDLAAVAIGSSIWVPLYLLIRGILMATTPTVAHLFGARKVDEIASPVRQAMWLSLVLSVIGMVLMMNPMPLLNFLEVDPGMAAKTEAYLAALAWGVPGICLYQTMVSYCEGRSITKPAMLISFVALLINIPTNYVLIYGKFGFPEMGGVGCGYATAICFWVMCLLMFCYTRYNQKHKEVNLFDHFEWPDMNRIVAHLKLGVPMGLAIFFEASIFSAVALVIGKLGAVTVAGHQIALSLASMAFMVPLSMSMGITIRVGQALGADDPQAARFSGYSGIVATLLTATLMAAMMWAFADALTSLYTQDTAVKALAAQLLIFAALFQYADGIQVASNGALRGYKDTRVPMIIILIACWGIALPLGYTLGLTDLIADEPMGPHGLWVGLVLALTLSAVFLLLRFRSLSKREVEKQFVSMEVASAI</sequence>